<evidence type="ECO:0000313" key="3">
    <source>
        <dbReference type="Proteomes" id="UP000310158"/>
    </source>
</evidence>
<evidence type="ECO:0000256" key="1">
    <source>
        <dbReference type="SAM" id="MobiDB-lite"/>
    </source>
</evidence>
<reference evidence="2 3" key="1">
    <citation type="submission" date="2019-02" db="EMBL/GenBank/DDBJ databases">
        <title>Genome sequencing of the rare red list fungi Bondarzewia mesenterica.</title>
        <authorList>
            <person name="Buettner E."/>
            <person name="Kellner H."/>
        </authorList>
    </citation>
    <scope>NUCLEOTIDE SEQUENCE [LARGE SCALE GENOMIC DNA]</scope>
    <source>
        <strain evidence="2 3">DSM 108281</strain>
    </source>
</reference>
<keyword evidence="3" id="KW-1185">Reference proteome</keyword>
<dbReference type="AlphaFoldDB" id="A0A4S4M0D6"/>
<dbReference type="EMBL" id="SGPL01000171">
    <property type="protein sequence ID" value="THH16170.1"/>
    <property type="molecule type" value="Genomic_DNA"/>
</dbReference>
<proteinExistence type="predicted"/>
<feature type="region of interest" description="Disordered" evidence="1">
    <location>
        <begin position="63"/>
        <end position="91"/>
    </location>
</feature>
<protein>
    <submittedName>
        <fullName evidence="2">Uncharacterized protein</fullName>
    </submittedName>
</protein>
<evidence type="ECO:0000313" key="2">
    <source>
        <dbReference type="EMBL" id="THH16170.1"/>
    </source>
</evidence>
<comment type="caution">
    <text evidence="2">The sequence shown here is derived from an EMBL/GenBank/DDBJ whole genome shotgun (WGS) entry which is preliminary data.</text>
</comment>
<gene>
    <name evidence="2" type="ORF">EW146_g4418</name>
</gene>
<dbReference type="Proteomes" id="UP000310158">
    <property type="component" value="Unassembled WGS sequence"/>
</dbReference>
<sequence>MPLDPQGGDFTDVTSGSAGCSPSVADMVGDAIMAPHVPVVGSTSIALPSTPIAIKAALPLSVSSSKSPTAGSHALFPSSSSSSQAPKSKAGRDMFAFATRTVW</sequence>
<accession>A0A4S4M0D6</accession>
<organism evidence="2 3">
    <name type="scientific">Bondarzewia mesenterica</name>
    <dbReference type="NCBI Taxonomy" id="1095465"/>
    <lineage>
        <taxon>Eukaryota</taxon>
        <taxon>Fungi</taxon>
        <taxon>Dikarya</taxon>
        <taxon>Basidiomycota</taxon>
        <taxon>Agaricomycotina</taxon>
        <taxon>Agaricomycetes</taxon>
        <taxon>Russulales</taxon>
        <taxon>Bondarzewiaceae</taxon>
        <taxon>Bondarzewia</taxon>
    </lineage>
</organism>
<name>A0A4S4M0D6_9AGAM</name>